<dbReference type="Pfam" id="PF01872">
    <property type="entry name" value="RibD_C"/>
    <property type="match status" value="1"/>
</dbReference>
<dbReference type="SUPFAM" id="SSF53597">
    <property type="entry name" value="Dihydrofolate reductase-like"/>
    <property type="match status" value="1"/>
</dbReference>
<dbReference type="OrthoDB" id="8419056at2"/>
<gene>
    <name evidence="2" type="ORF">DZF91_31210</name>
</gene>
<dbReference type="EMBL" id="QURH01000925">
    <property type="protein sequence ID" value="RFU37758.1"/>
    <property type="molecule type" value="Genomic_DNA"/>
</dbReference>
<reference evidence="2 3" key="1">
    <citation type="submission" date="2018-08" db="EMBL/GenBank/DDBJ databases">
        <title>Actinomadura jelena sp. nov., a novel Actinomycete isolated from soil in Chad.</title>
        <authorList>
            <person name="Shi L."/>
        </authorList>
    </citation>
    <scope>NUCLEOTIDE SEQUENCE [LARGE SCALE GENOMIC DNA]</scope>
    <source>
        <strain evidence="2 3">NEAU-G17</strain>
    </source>
</reference>
<feature type="domain" description="Bacterial bifunctional deaminase-reductase C-terminal" evidence="1">
    <location>
        <begin position="8"/>
        <end position="182"/>
    </location>
</feature>
<dbReference type="InterPro" id="IPR002734">
    <property type="entry name" value="RibDG_C"/>
</dbReference>
<accession>A0A372JEE8</accession>
<evidence type="ECO:0000259" key="1">
    <source>
        <dbReference type="Pfam" id="PF01872"/>
    </source>
</evidence>
<comment type="caution">
    <text evidence="2">The sequence shown here is derived from an EMBL/GenBank/DDBJ whole genome shotgun (WGS) entry which is preliminary data.</text>
</comment>
<name>A0A372JEE8_9ACTN</name>
<dbReference type="GO" id="GO:0009231">
    <property type="term" value="P:riboflavin biosynthetic process"/>
    <property type="evidence" value="ECO:0007669"/>
    <property type="project" value="InterPro"/>
</dbReference>
<dbReference type="PANTHER" id="PTHR38011:SF11">
    <property type="entry name" value="2,5-DIAMINO-6-RIBOSYLAMINO-4(3H)-PYRIMIDINONE 5'-PHOSPHATE REDUCTASE"/>
    <property type="match status" value="1"/>
</dbReference>
<dbReference type="Gene3D" id="3.40.430.10">
    <property type="entry name" value="Dihydrofolate Reductase, subunit A"/>
    <property type="match status" value="1"/>
</dbReference>
<dbReference type="RefSeq" id="WP_117360662.1">
    <property type="nucleotide sequence ID" value="NZ_QURH01000925.1"/>
</dbReference>
<proteinExistence type="predicted"/>
<sequence>MTASTGRRVTANLGITLDGRYHGPGGPADIASIVPYATTDTARDHLVRLVSGATTAVLGRGSAEGFLQYWPPVADDEDADPRDRAYARWLTGVDKVVFSRTLTEAPWERTRLVDAPVTDVVAELKAAGEGDILVNTSPSIIKQMLAADLVDRLYLMVCPEVAGGGARLFDDGLPATRWTLVRQDTGKLGEMTVVYDRVR</sequence>
<dbReference type="AlphaFoldDB" id="A0A372JEE8"/>
<dbReference type="InterPro" id="IPR050765">
    <property type="entry name" value="Riboflavin_Biosynth_HTPR"/>
</dbReference>
<organism evidence="2 3">
    <name type="scientific">Actinomadura logoneensis</name>
    <dbReference type="NCBI Taxonomy" id="2293572"/>
    <lineage>
        <taxon>Bacteria</taxon>
        <taxon>Bacillati</taxon>
        <taxon>Actinomycetota</taxon>
        <taxon>Actinomycetes</taxon>
        <taxon>Streptosporangiales</taxon>
        <taxon>Thermomonosporaceae</taxon>
        <taxon>Actinomadura</taxon>
    </lineage>
</organism>
<dbReference type="InterPro" id="IPR024072">
    <property type="entry name" value="DHFR-like_dom_sf"/>
</dbReference>
<dbReference type="PANTHER" id="PTHR38011">
    <property type="entry name" value="DIHYDROFOLATE REDUCTASE FAMILY PROTEIN (AFU_ORTHOLOGUE AFUA_8G06820)"/>
    <property type="match status" value="1"/>
</dbReference>
<dbReference type="Proteomes" id="UP000261811">
    <property type="component" value="Unassembled WGS sequence"/>
</dbReference>
<evidence type="ECO:0000313" key="2">
    <source>
        <dbReference type="EMBL" id="RFU37758.1"/>
    </source>
</evidence>
<dbReference type="GO" id="GO:0008703">
    <property type="term" value="F:5-amino-6-(5-phosphoribosylamino)uracil reductase activity"/>
    <property type="evidence" value="ECO:0007669"/>
    <property type="project" value="InterPro"/>
</dbReference>
<protein>
    <submittedName>
        <fullName evidence="2">Riboflavin biosynthesis protein RibD</fullName>
    </submittedName>
</protein>
<keyword evidence="3" id="KW-1185">Reference proteome</keyword>
<evidence type="ECO:0000313" key="3">
    <source>
        <dbReference type="Proteomes" id="UP000261811"/>
    </source>
</evidence>